<dbReference type="GO" id="GO:0006511">
    <property type="term" value="P:ubiquitin-dependent protein catabolic process"/>
    <property type="evidence" value="ECO:0007669"/>
    <property type="project" value="TreeGrafter"/>
</dbReference>
<keyword evidence="2 4" id="KW-0863">Zinc-finger</keyword>
<proteinExistence type="predicted"/>
<dbReference type="GO" id="GO:0016567">
    <property type="term" value="P:protein ubiquitination"/>
    <property type="evidence" value="ECO:0007669"/>
    <property type="project" value="TreeGrafter"/>
</dbReference>
<accession>A0A1X0QIB2</accession>
<evidence type="ECO:0000256" key="1">
    <source>
        <dbReference type="ARBA" id="ARBA00022723"/>
    </source>
</evidence>
<evidence type="ECO:0000259" key="6">
    <source>
        <dbReference type="PROSITE" id="PS51266"/>
    </source>
</evidence>
<keyword evidence="3" id="KW-0862">Zinc</keyword>
<dbReference type="InterPro" id="IPR008913">
    <property type="entry name" value="Znf_CHY"/>
</dbReference>
<dbReference type="PANTHER" id="PTHR21319:SF53">
    <property type="entry name" value="RING FINGER AND CHY ZINC FINGER DOMAIN-CONTAINING PROTEIN 1"/>
    <property type="match status" value="1"/>
</dbReference>
<dbReference type="GO" id="GO:0005634">
    <property type="term" value="C:nucleus"/>
    <property type="evidence" value="ECO:0007669"/>
    <property type="project" value="TreeGrafter"/>
</dbReference>
<dbReference type="SUPFAM" id="SSF48695">
    <property type="entry name" value="Multiheme cytochromes"/>
    <property type="match status" value="1"/>
</dbReference>
<feature type="domain" description="CHY-type" evidence="6">
    <location>
        <begin position="241"/>
        <end position="306"/>
    </location>
</feature>
<feature type="region of interest" description="Disordered" evidence="5">
    <location>
        <begin position="317"/>
        <end position="337"/>
    </location>
</feature>
<organism evidence="7 8">
    <name type="scientific">Hepatospora eriocheir</name>
    <dbReference type="NCBI Taxonomy" id="1081669"/>
    <lineage>
        <taxon>Eukaryota</taxon>
        <taxon>Fungi</taxon>
        <taxon>Fungi incertae sedis</taxon>
        <taxon>Microsporidia</taxon>
        <taxon>Hepatosporidae</taxon>
        <taxon>Hepatospora</taxon>
    </lineage>
</organism>
<evidence type="ECO:0000256" key="4">
    <source>
        <dbReference type="PROSITE-ProRule" id="PRU00601"/>
    </source>
</evidence>
<name>A0A1X0QIB2_9MICR</name>
<reference evidence="7 8" key="1">
    <citation type="journal article" date="2017" name="Environ. Microbiol.">
        <title>Decay of the glycolytic pathway and adaptation to intranuclear parasitism within Enterocytozoonidae microsporidia.</title>
        <authorList>
            <person name="Wiredu Boakye D."/>
            <person name="Jaroenlak P."/>
            <person name="Prachumwat A."/>
            <person name="Williams T.A."/>
            <person name="Bateman K.S."/>
            <person name="Itsathitphaisarn O."/>
            <person name="Sritunyalucksana K."/>
            <person name="Paszkiewicz K.H."/>
            <person name="Moore K.A."/>
            <person name="Stentiford G.D."/>
            <person name="Williams B.A."/>
        </authorList>
    </citation>
    <scope>NUCLEOTIDE SEQUENCE [LARGE SCALE GENOMIC DNA]</scope>
    <source>
        <strain evidence="8">canceri</strain>
    </source>
</reference>
<dbReference type="PROSITE" id="PS51266">
    <property type="entry name" value="ZF_CHY"/>
    <property type="match status" value="1"/>
</dbReference>
<dbReference type="SUPFAM" id="SSF161219">
    <property type="entry name" value="CHY zinc finger-like"/>
    <property type="match status" value="1"/>
</dbReference>
<evidence type="ECO:0000313" key="8">
    <source>
        <dbReference type="Proteomes" id="UP000192501"/>
    </source>
</evidence>
<dbReference type="AlphaFoldDB" id="A0A1X0QIB2"/>
<dbReference type="EMBL" id="LTAI01000177">
    <property type="protein sequence ID" value="ORD99508.1"/>
    <property type="molecule type" value="Genomic_DNA"/>
</dbReference>
<dbReference type="InterPro" id="IPR036280">
    <property type="entry name" value="Multihaem_cyt_sf"/>
</dbReference>
<sequence length="337" mass="38568">MSESEEIEGFLESHEVYANKNILGIKLKIPNEFKKDFKEVIVEYDSESKSKAVVCDGVKRVFNEIENKPIKEFVDYLEQNFSELIKSSTKTCTKLPSNFKFPVNSINPNVILDRSVENISLFTCTKPNVKVTCTRCKTVQNIDSDASCIKCGILIEYKYLPCINTNSLGFLNIKNANVILFDISRYQFSCSECGTAYESMPISLRKNFIINCYECHSLIKFCVQNIQLINKQKVTIKQGTELPNKGACDHYSKSLRWFRFPCCNHLFPCDICHNKQMKHKADLATNMVCGLCSKEQSVKKECPCGMNMIAKTSRFWEGGKGNRNKQTLSKKDSRKYK</sequence>
<comment type="caution">
    <text evidence="7">The sequence shown here is derived from an EMBL/GenBank/DDBJ whole genome shotgun (WGS) entry which is preliminary data.</text>
</comment>
<dbReference type="Proteomes" id="UP000192501">
    <property type="component" value="Unassembled WGS sequence"/>
</dbReference>
<keyword evidence="1" id="KW-0479">Metal-binding</keyword>
<dbReference type="InterPro" id="IPR037274">
    <property type="entry name" value="Znf_CHY_sf"/>
</dbReference>
<dbReference type="PANTHER" id="PTHR21319">
    <property type="entry name" value="RING FINGER AND CHY ZINC FINGER DOMAIN-CONTAINING PROTEIN 1"/>
    <property type="match status" value="1"/>
</dbReference>
<dbReference type="GO" id="GO:0061630">
    <property type="term" value="F:ubiquitin protein ligase activity"/>
    <property type="evidence" value="ECO:0007669"/>
    <property type="project" value="TreeGrafter"/>
</dbReference>
<evidence type="ECO:0000256" key="2">
    <source>
        <dbReference type="ARBA" id="ARBA00022771"/>
    </source>
</evidence>
<gene>
    <name evidence="7" type="primary">YNS9</name>
    <name evidence="7" type="ORF">A0H76_730</name>
</gene>
<dbReference type="VEuPathDB" id="MicrosporidiaDB:HERIO_1940"/>
<evidence type="ECO:0000256" key="3">
    <source>
        <dbReference type="ARBA" id="ARBA00022833"/>
    </source>
</evidence>
<protein>
    <submittedName>
        <fullName evidence="7">YNS9</fullName>
    </submittedName>
</protein>
<dbReference type="Pfam" id="PF05495">
    <property type="entry name" value="zf-CHY"/>
    <property type="match status" value="1"/>
</dbReference>
<dbReference type="VEuPathDB" id="MicrosporidiaDB:A0H76_730"/>
<dbReference type="GO" id="GO:0008270">
    <property type="term" value="F:zinc ion binding"/>
    <property type="evidence" value="ECO:0007669"/>
    <property type="project" value="UniProtKB-KW"/>
</dbReference>
<evidence type="ECO:0000256" key="5">
    <source>
        <dbReference type="SAM" id="MobiDB-lite"/>
    </source>
</evidence>
<evidence type="ECO:0000313" key="7">
    <source>
        <dbReference type="EMBL" id="ORD99508.1"/>
    </source>
</evidence>